<dbReference type="GeneID" id="77199661"/>
<reference evidence="2 3" key="1">
    <citation type="submission" date="2016-10" db="EMBL/GenBank/DDBJ databases">
        <authorList>
            <person name="de Groot N.N."/>
        </authorList>
    </citation>
    <scope>NUCLEOTIDE SEQUENCE [LARGE SCALE GENOMIC DNA]</scope>
    <source>
        <strain evidence="2 3">LMG 27731</strain>
    </source>
</reference>
<accession>A0A1I7EMX2</accession>
<proteinExistence type="predicted"/>
<organism evidence="2 3">
    <name type="scientific">Paraburkholderia aspalathi</name>
    <dbReference type="NCBI Taxonomy" id="1324617"/>
    <lineage>
        <taxon>Bacteria</taxon>
        <taxon>Pseudomonadati</taxon>
        <taxon>Pseudomonadota</taxon>
        <taxon>Betaproteobacteria</taxon>
        <taxon>Burkholderiales</taxon>
        <taxon>Burkholderiaceae</taxon>
        <taxon>Paraburkholderia</taxon>
    </lineage>
</organism>
<dbReference type="EMBL" id="FPBH01000034">
    <property type="protein sequence ID" value="SFU25251.1"/>
    <property type="molecule type" value="Genomic_DNA"/>
</dbReference>
<dbReference type="AlphaFoldDB" id="A0A1I7EMX2"/>
<protein>
    <submittedName>
        <fullName evidence="2">Uncharacterized protein</fullName>
    </submittedName>
</protein>
<dbReference type="RefSeq" id="WP_093644793.1">
    <property type="nucleotide sequence ID" value="NZ_CAJNAU010000008.1"/>
</dbReference>
<dbReference type="Proteomes" id="UP000198844">
    <property type="component" value="Unassembled WGS sequence"/>
</dbReference>
<dbReference type="EMBL" id="CAJNAU010000008">
    <property type="protein sequence ID" value="CAE6719451.1"/>
    <property type="molecule type" value="Genomic_DNA"/>
</dbReference>
<evidence type="ECO:0000313" key="2">
    <source>
        <dbReference type="EMBL" id="SFU25251.1"/>
    </source>
</evidence>
<name>A0A1I7EMX2_9BURK</name>
<dbReference type="Proteomes" id="UP000674425">
    <property type="component" value="Unassembled WGS sequence"/>
</dbReference>
<dbReference type="OrthoDB" id="9015539at2"/>
<gene>
    <name evidence="1" type="ORF">R69658_01286</name>
    <name evidence="2" type="ORF">SAMN05192563_103432</name>
</gene>
<sequence>MDDITYTKGIYTATASIREVQSDTWQGTVTLSRDDGDASTDQETTVYEVEATSSTPEEALEEAKALAHRILGEIEL</sequence>
<evidence type="ECO:0000313" key="4">
    <source>
        <dbReference type="Proteomes" id="UP000674425"/>
    </source>
</evidence>
<keyword evidence="4" id="KW-1185">Reference proteome</keyword>
<evidence type="ECO:0000313" key="3">
    <source>
        <dbReference type="Proteomes" id="UP000198844"/>
    </source>
</evidence>
<evidence type="ECO:0000313" key="1">
    <source>
        <dbReference type="EMBL" id="CAE6719451.1"/>
    </source>
</evidence>
<reference evidence="1 4" key="2">
    <citation type="submission" date="2021-02" db="EMBL/GenBank/DDBJ databases">
        <authorList>
            <person name="Vanwijnsberghe S."/>
        </authorList>
    </citation>
    <scope>NUCLEOTIDE SEQUENCE [LARGE SCALE GENOMIC DNA]</scope>
    <source>
        <strain evidence="1 4">R-69658</strain>
    </source>
</reference>